<feature type="domain" description="Glycoside hydrolase family 65 C-terminal" evidence="4">
    <location>
        <begin position="651"/>
        <end position="705"/>
    </location>
</feature>
<dbReference type="RefSeq" id="XP_002733895.1">
    <property type="nucleotide sequence ID" value="XM_002733849.1"/>
</dbReference>
<evidence type="ECO:0000256" key="2">
    <source>
        <dbReference type="SAM" id="SignalP"/>
    </source>
</evidence>
<reference evidence="6" key="1">
    <citation type="submission" date="2025-08" db="UniProtKB">
        <authorList>
            <consortium name="RefSeq"/>
        </authorList>
    </citation>
    <scope>IDENTIFICATION</scope>
    <source>
        <tissue evidence="6">Testes</tissue>
    </source>
</reference>
<dbReference type="PANTHER" id="PTHR11051">
    <property type="entry name" value="GLYCOSYL HYDROLASE-RELATED"/>
    <property type="match status" value="1"/>
</dbReference>
<dbReference type="Pfam" id="PF03632">
    <property type="entry name" value="Glyco_hydro_65m"/>
    <property type="match status" value="1"/>
</dbReference>
<dbReference type="InterPro" id="IPR005195">
    <property type="entry name" value="Glyco_hydro_65_M"/>
</dbReference>
<dbReference type="Gene3D" id="2.60.420.10">
    <property type="entry name" value="Maltose phosphorylase, domain 3"/>
    <property type="match status" value="1"/>
</dbReference>
<dbReference type="PANTHER" id="PTHR11051:SF8">
    <property type="entry name" value="PROTEIN-GLUCOSYLGALACTOSYLHYDROXYLYSINE GLUCOSIDASE"/>
    <property type="match status" value="1"/>
</dbReference>
<dbReference type="Gene3D" id="1.50.10.10">
    <property type="match status" value="1"/>
</dbReference>
<evidence type="ECO:0000256" key="1">
    <source>
        <dbReference type="ARBA" id="ARBA00006768"/>
    </source>
</evidence>
<sequence length="717" mass="81069">MMWRPILTGIMLMCAAHITTSTTPTADTKPGSFESHSVFTVNELPMHRNKSIDMRYMPTIGNGHVAHLVGSDAIYMNGLYNGEGAASHRARISARNAITVTFNDEELANLATRSYTLDMSQGLWKDILEIDDKIRITTYLYAHQFYSRIFVSQVKVERLGPSRNRILLDITKIPSSAIISDDVRETSSEELEVGGDSWRRVGNTKYPEVKGQDTTPVYIYYNDIPDDFYYDDTYTVWKTYLVAVDTDDDVARKDFVDAEDLLRGADIHGHETFFNNHTEAWKEIWNKGRIEVDDEMIGIAATSSLYYLMSSLPVLGETNSPKGQFYGVSPCGLAHGAAGENLQGHVLSDMEIFMFPAILMFHPTTAKSMLSARHFQRDAASEQASQAGYSGTRFPYESASSGFELTQDDKSKKKEYVTSDVAFAARQYLSATRDVTWLNSWGREFMYDMADYWQSRATYSKHLGAYVINDVYGPDDYPSSSVDNSVYTNIGASQAILYADYANCLAGQSDLPSDWMEISNEMVEIFDFEEQYHPEYQGYEKDTPVNQADTIMVGYPYQWEMTKEVFANDLDIYNDVTAIAPPTTWAMFAIGYMEVDKKLDADSHFSKLLDNYIRPPFQIWTDEMLGMGLVNYVSAMGAYLQTLIYGYGGFRLHYEQLDFNPVLPLNVNTMKFVGLEFMGSEFDFEYDETSIKIEVTSVGDIAVKVTTGSGREYSFSD</sequence>
<protein>
    <submittedName>
        <fullName evidence="6">Acid trehalase-like protein 1-like</fullName>
    </submittedName>
</protein>
<organism evidence="5 6">
    <name type="scientific">Saccoglossus kowalevskii</name>
    <name type="common">Acorn worm</name>
    <dbReference type="NCBI Taxonomy" id="10224"/>
    <lineage>
        <taxon>Eukaryota</taxon>
        <taxon>Metazoa</taxon>
        <taxon>Hemichordata</taxon>
        <taxon>Enteropneusta</taxon>
        <taxon>Harrimaniidae</taxon>
        <taxon>Saccoglossus</taxon>
    </lineage>
</organism>
<dbReference type="InterPro" id="IPR008928">
    <property type="entry name" value="6-hairpin_glycosidase_sf"/>
</dbReference>
<keyword evidence="5" id="KW-1185">Reference proteome</keyword>
<evidence type="ECO:0000313" key="5">
    <source>
        <dbReference type="Proteomes" id="UP000694865"/>
    </source>
</evidence>
<keyword evidence="2" id="KW-0732">Signal</keyword>
<feature type="non-terminal residue" evidence="6">
    <location>
        <position position="717"/>
    </location>
</feature>
<proteinExistence type="inferred from homology"/>
<evidence type="ECO:0000259" key="3">
    <source>
        <dbReference type="Pfam" id="PF03632"/>
    </source>
</evidence>
<accession>A0ABM0GNJ9</accession>
<dbReference type="SUPFAM" id="SSF48208">
    <property type="entry name" value="Six-hairpin glycosidases"/>
    <property type="match status" value="1"/>
</dbReference>
<dbReference type="Proteomes" id="UP000694865">
    <property type="component" value="Unplaced"/>
</dbReference>
<evidence type="ECO:0000313" key="6">
    <source>
        <dbReference type="RefSeq" id="XP_002733895.1"/>
    </source>
</evidence>
<comment type="similarity">
    <text evidence="1">Belongs to the glycosyl hydrolase 65 family.</text>
</comment>
<feature type="chain" id="PRO_5045861584" evidence="2">
    <location>
        <begin position="22"/>
        <end position="717"/>
    </location>
</feature>
<dbReference type="InterPro" id="IPR012341">
    <property type="entry name" value="6hp_glycosidase-like_sf"/>
</dbReference>
<dbReference type="GeneID" id="100375069"/>
<dbReference type="InterPro" id="IPR005194">
    <property type="entry name" value="Glyco_hydro_65_C"/>
</dbReference>
<gene>
    <name evidence="6" type="primary">LOC100375069</name>
</gene>
<evidence type="ECO:0000259" key="4">
    <source>
        <dbReference type="Pfam" id="PF03633"/>
    </source>
</evidence>
<dbReference type="Pfam" id="PF03633">
    <property type="entry name" value="Glyco_hydro_65C"/>
    <property type="match status" value="1"/>
</dbReference>
<feature type="signal peptide" evidence="2">
    <location>
        <begin position="1"/>
        <end position="21"/>
    </location>
</feature>
<name>A0ABM0GNJ9_SACKO</name>
<feature type="domain" description="Glycoside hydrolase family 65 central catalytic" evidence="3">
    <location>
        <begin position="334"/>
        <end position="503"/>
    </location>
</feature>